<evidence type="ECO:0000313" key="3">
    <source>
        <dbReference type="Proteomes" id="UP000030451"/>
    </source>
</evidence>
<dbReference type="InterPro" id="IPR013974">
    <property type="entry name" value="SAF"/>
</dbReference>
<dbReference type="Gene3D" id="3.20.20.70">
    <property type="entry name" value="Aldolase class I"/>
    <property type="match status" value="1"/>
</dbReference>
<dbReference type="Pfam" id="PF08666">
    <property type="entry name" value="SAF"/>
    <property type="match status" value="1"/>
</dbReference>
<organism evidence="2 3">
    <name type="scientific">Photobacterium sp. (strain ATCC 43367)</name>
    <dbReference type="NCBI Taxonomy" id="379097"/>
    <lineage>
        <taxon>Bacteria</taxon>
        <taxon>Pseudomonadati</taxon>
        <taxon>Pseudomonadota</taxon>
        <taxon>Gammaproteobacteria</taxon>
        <taxon>Vibrionales</taxon>
        <taxon>Vibrionaceae</taxon>
        <taxon>Vibrio</taxon>
        <taxon>Vibrio oreintalis group</taxon>
    </lineage>
</organism>
<evidence type="ECO:0000313" key="2">
    <source>
        <dbReference type="EMBL" id="KGY07252.1"/>
    </source>
</evidence>
<sequence length="345" mass="37319">MKIANQSIGSGHKPYIIAEMSGNHNGDITRAIELIKAAKESGADAVKLQTYTADTITINHDSEEFMIRGGLWGGSKLYDLYEQAHTPWEWHKTLFEEAEKLGITIFSSPFDHTAVDFLESLNAPAYKIASFELIDLPLIRKVASTGKPMIMSTGNANLAEIEEAVAAAKEAGAEDIILLHCTSGYPTPASQANISSMAVLKDAFGVEVGLSDHTMDIGVSVAAVALGACVIEKHFTLARADGGPDSAFSLEKEELRSLVTNCNMAFEALGKPNFVSTEAELKTKCHRRSLYVVKAISKGETITSEHVRSIRPGNGIRPKYLDDVIGSVAVEDLAYGTPLQHKHFE</sequence>
<dbReference type="Proteomes" id="UP000030451">
    <property type="component" value="Unassembled WGS sequence"/>
</dbReference>
<dbReference type="CDD" id="cd11615">
    <property type="entry name" value="SAF_NeuB_like"/>
    <property type="match status" value="1"/>
</dbReference>
<dbReference type="InterPro" id="IPR006190">
    <property type="entry name" value="SAF_AFP_Neu5Ac"/>
</dbReference>
<dbReference type="NCBIfam" id="TIGR03586">
    <property type="entry name" value="PseI"/>
    <property type="match status" value="1"/>
</dbReference>
<gene>
    <name evidence="2" type="ORF">NM06_17940</name>
</gene>
<dbReference type="SMART" id="SM00858">
    <property type="entry name" value="SAF"/>
    <property type="match status" value="1"/>
</dbReference>
<dbReference type="SUPFAM" id="SSF51569">
    <property type="entry name" value="Aldolase"/>
    <property type="match status" value="1"/>
</dbReference>
<protein>
    <submittedName>
        <fullName evidence="2">N-acetylneuraminate synthase</fullName>
    </submittedName>
</protein>
<comment type="caution">
    <text evidence="2">The sequence shown here is derived from an EMBL/GenBank/DDBJ whole genome shotgun (WGS) entry which is preliminary data.</text>
</comment>
<feature type="domain" description="AFP-like" evidence="1">
    <location>
        <begin position="289"/>
        <end position="345"/>
    </location>
</feature>
<dbReference type="PANTHER" id="PTHR42966:SF2">
    <property type="entry name" value="PSEUDAMINIC ACID SYNTHASE"/>
    <property type="match status" value="1"/>
</dbReference>
<dbReference type="Pfam" id="PF03102">
    <property type="entry name" value="NeuB"/>
    <property type="match status" value="1"/>
</dbReference>
<dbReference type="OrthoDB" id="9781701at2"/>
<name>A0A0A5HNW9_PHOS4</name>
<dbReference type="GO" id="GO:0016051">
    <property type="term" value="P:carbohydrate biosynthetic process"/>
    <property type="evidence" value="ECO:0007669"/>
    <property type="project" value="InterPro"/>
</dbReference>
<dbReference type="PROSITE" id="PS50844">
    <property type="entry name" value="AFP_LIKE"/>
    <property type="match status" value="1"/>
</dbReference>
<dbReference type="SUPFAM" id="SSF51269">
    <property type="entry name" value="AFP III-like domain"/>
    <property type="match status" value="1"/>
</dbReference>
<dbReference type="GO" id="GO:0047444">
    <property type="term" value="F:N-acylneuraminate-9-phosphate synthase activity"/>
    <property type="evidence" value="ECO:0007669"/>
    <property type="project" value="TreeGrafter"/>
</dbReference>
<dbReference type="InterPro" id="IPR051690">
    <property type="entry name" value="PseI-like"/>
</dbReference>
<evidence type="ECO:0000259" key="1">
    <source>
        <dbReference type="PROSITE" id="PS50844"/>
    </source>
</evidence>
<dbReference type="InterPro" id="IPR036732">
    <property type="entry name" value="AFP_Neu5c_C_sf"/>
</dbReference>
<dbReference type="InterPro" id="IPR057736">
    <property type="entry name" value="SAF_PseI/NeuA/NeuB"/>
</dbReference>
<proteinExistence type="predicted"/>
<dbReference type="AlphaFoldDB" id="A0A0A5HNW9"/>
<dbReference type="PANTHER" id="PTHR42966">
    <property type="entry name" value="N-ACETYLNEURAMINATE SYNTHASE"/>
    <property type="match status" value="1"/>
</dbReference>
<dbReference type="InterPro" id="IPR020030">
    <property type="entry name" value="Pseudaminic_synth_PseI"/>
</dbReference>
<accession>A0A0A5HNW9</accession>
<reference evidence="2 3" key="1">
    <citation type="submission" date="2014-10" db="EMBL/GenBank/DDBJ databases">
        <title>Genome sequencing of Vibrio sinaloensis T08.</title>
        <authorList>
            <person name="Chan K.-G."/>
            <person name="Mohamad N.I."/>
        </authorList>
    </citation>
    <scope>NUCLEOTIDE SEQUENCE [LARGE SCALE GENOMIC DNA]</scope>
    <source>
        <strain evidence="2 3">T08</strain>
    </source>
</reference>
<dbReference type="InterPro" id="IPR013132">
    <property type="entry name" value="PseI/NeuA/B-like_N"/>
</dbReference>
<dbReference type="Gene3D" id="3.90.1210.10">
    <property type="entry name" value="Antifreeze-like/N-acetylneuraminic acid synthase C-terminal domain"/>
    <property type="match status" value="1"/>
</dbReference>
<dbReference type="EMBL" id="JRWP01000050">
    <property type="protein sequence ID" value="KGY07252.1"/>
    <property type="molecule type" value="Genomic_DNA"/>
</dbReference>
<dbReference type="RefSeq" id="WP_038192667.1">
    <property type="nucleotide sequence ID" value="NZ_JRWP01000050.1"/>
</dbReference>
<dbReference type="InterPro" id="IPR013785">
    <property type="entry name" value="Aldolase_TIM"/>
</dbReference>